<accession>A0AAV9F667</accession>
<reference evidence="1" key="1">
    <citation type="journal article" date="2023" name="Nat. Commun.">
        <title>Diploid and tetraploid genomes of Acorus and the evolution of monocots.</title>
        <authorList>
            <person name="Ma L."/>
            <person name="Liu K.W."/>
            <person name="Li Z."/>
            <person name="Hsiao Y.Y."/>
            <person name="Qi Y."/>
            <person name="Fu T."/>
            <person name="Tang G.D."/>
            <person name="Zhang D."/>
            <person name="Sun W.H."/>
            <person name="Liu D.K."/>
            <person name="Li Y."/>
            <person name="Chen G.Z."/>
            <person name="Liu X.D."/>
            <person name="Liao X.Y."/>
            <person name="Jiang Y.T."/>
            <person name="Yu X."/>
            <person name="Hao Y."/>
            <person name="Huang J."/>
            <person name="Zhao X.W."/>
            <person name="Ke S."/>
            <person name="Chen Y.Y."/>
            <person name="Wu W.L."/>
            <person name="Hsu J.L."/>
            <person name="Lin Y.F."/>
            <person name="Huang M.D."/>
            <person name="Li C.Y."/>
            <person name="Huang L."/>
            <person name="Wang Z.W."/>
            <person name="Zhao X."/>
            <person name="Zhong W.Y."/>
            <person name="Peng D.H."/>
            <person name="Ahmad S."/>
            <person name="Lan S."/>
            <person name="Zhang J.S."/>
            <person name="Tsai W.C."/>
            <person name="Van de Peer Y."/>
            <person name="Liu Z.J."/>
        </authorList>
    </citation>
    <scope>NUCLEOTIDE SEQUENCE</scope>
    <source>
        <strain evidence="1">CP</strain>
    </source>
</reference>
<dbReference type="AlphaFoldDB" id="A0AAV9F667"/>
<keyword evidence="2" id="KW-1185">Reference proteome</keyword>
<proteinExistence type="predicted"/>
<evidence type="ECO:0000313" key="1">
    <source>
        <dbReference type="EMBL" id="KAK1320418.1"/>
    </source>
</evidence>
<dbReference type="EMBL" id="JAUJYO010000003">
    <property type="protein sequence ID" value="KAK1320418.1"/>
    <property type="molecule type" value="Genomic_DNA"/>
</dbReference>
<dbReference type="Proteomes" id="UP001180020">
    <property type="component" value="Unassembled WGS sequence"/>
</dbReference>
<evidence type="ECO:0000313" key="2">
    <source>
        <dbReference type="Proteomes" id="UP001180020"/>
    </source>
</evidence>
<sequence length="55" mass="6197">MARVLLRHAAAHPQTPSLLHLLRQLSTAAAPSKSKTFSIYRWDPNNPSQPTLKDY</sequence>
<organism evidence="1 2">
    <name type="scientific">Acorus calamus</name>
    <name type="common">Sweet flag</name>
    <dbReference type="NCBI Taxonomy" id="4465"/>
    <lineage>
        <taxon>Eukaryota</taxon>
        <taxon>Viridiplantae</taxon>
        <taxon>Streptophyta</taxon>
        <taxon>Embryophyta</taxon>
        <taxon>Tracheophyta</taxon>
        <taxon>Spermatophyta</taxon>
        <taxon>Magnoliopsida</taxon>
        <taxon>Liliopsida</taxon>
        <taxon>Acoraceae</taxon>
        <taxon>Acorus</taxon>
    </lineage>
</organism>
<gene>
    <name evidence="1" type="ORF">QJS10_CPA03g01711</name>
</gene>
<protein>
    <submittedName>
        <fullName evidence="1">Uncharacterized protein</fullName>
    </submittedName>
</protein>
<name>A0AAV9F667_ACOCL</name>
<reference evidence="1" key="2">
    <citation type="submission" date="2023-06" db="EMBL/GenBank/DDBJ databases">
        <authorList>
            <person name="Ma L."/>
            <person name="Liu K.-W."/>
            <person name="Li Z."/>
            <person name="Hsiao Y.-Y."/>
            <person name="Qi Y."/>
            <person name="Fu T."/>
            <person name="Tang G."/>
            <person name="Zhang D."/>
            <person name="Sun W.-H."/>
            <person name="Liu D.-K."/>
            <person name="Li Y."/>
            <person name="Chen G.-Z."/>
            <person name="Liu X.-D."/>
            <person name="Liao X.-Y."/>
            <person name="Jiang Y.-T."/>
            <person name="Yu X."/>
            <person name="Hao Y."/>
            <person name="Huang J."/>
            <person name="Zhao X.-W."/>
            <person name="Ke S."/>
            <person name="Chen Y.-Y."/>
            <person name="Wu W.-L."/>
            <person name="Hsu J.-L."/>
            <person name="Lin Y.-F."/>
            <person name="Huang M.-D."/>
            <person name="Li C.-Y."/>
            <person name="Huang L."/>
            <person name="Wang Z.-W."/>
            <person name="Zhao X."/>
            <person name="Zhong W.-Y."/>
            <person name="Peng D.-H."/>
            <person name="Ahmad S."/>
            <person name="Lan S."/>
            <person name="Zhang J.-S."/>
            <person name="Tsai W.-C."/>
            <person name="Van De Peer Y."/>
            <person name="Liu Z.-J."/>
        </authorList>
    </citation>
    <scope>NUCLEOTIDE SEQUENCE</scope>
    <source>
        <strain evidence="1">CP</strain>
        <tissue evidence="1">Leaves</tissue>
    </source>
</reference>
<comment type="caution">
    <text evidence="1">The sequence shown here is derived from an EMBL/GenBank/DDBJ whole genome shotgun (WGS) entry which is preliminary data.</text>
</comment>